<dbReference type="InterPro" id="IPR011076">
    <property type="entry name" value="Malate_synth_sf"/>
</dbReference>
<feature type="domain" description="Malate synthase N-terminal" evidence="14">
    <location>
        <begin position="16"/>
        <end position="70"/>
    </location>
</feature>
<feature type="binding site" evidence="10">
    <location>
        <position position="118"/>
    </location>
    <ligand>
        <name>acetyl-CoA</name>
        <dbReference type="ChEBI" id="CHEBI:57288"/>
    </ligand>
</feature>
<dbReference type="InterPro" id="IPR048355">
    <property type="entry name" value="MS_C"/>
</dbReference>
<dbReference type="HAMAP" id="MF_00641">
    <property type="entry name" value="Malate_synth_G"/>
    <property type="match status" value="1"/>
</dbReference>
<dbReference type="CDD" id="cd00728">
    <property type="entry name" value="malate_synt_G"/>
    <property type="match status" value="1"/>
</dbReference>
<dbReference type="InterPro" id="IPR048356">
    <property type="entry name" value="MS_N"/>
</dbReference>
<comment type="subunit">
    <text evidence="10">Monomer.</text>
</comment>
<feature type="binding site" evidence="10">
    <location>
        <position position="432"/>
    </location>
    <ligand>
        <name>Mg(2+)</name>
        <dbReference type="ChEBI" id="CHEBI:18420"/>
    </ligand>
</feature>
<dbReference type="Pfam" id="PF20659">
    <property type="entry name" value="MS_C"/>
    <property type="match status" value="1"/>
</dbReference>
<keyword evidence="3 10" id="KW-0963">Cytoplasm</keyword>
<evidence type="ECO:0000256" key="3">
    <source>
        <dbReference type="ARBA" id="ARBA00022490"/>
    </source>
</evidence>
<comment type="function">
    <text evidence="10">Involved in the glycolate utilization. Catalyzes the condensation and subsequent hydrolysis of acetyl-coenzyme A (acetyl-CoA) and glyoxylate to form malate and CoA.</text>
</comment>
<feature type="domain" description="Malate synthase G alpha-beta insertion" evidence="15">
    <location>
        <begin position="160"/>
        <end position="234"/>
    </location>
</feature>
<dbReference type="NCBIfam" id="TIGR01345">
    <property type="entry name" value="malate_syn_G"/>
    <property type="match status" value="1"/>
</dbReference>
<evidence type="ECO:0000256" key="11">
    <source>
        <dbReference type="NCBIfam" id="TIGR01345"/>
    </source>
</evidence>
<comment type="pathway">
    <text evidence="10 12">Carbohydrate metabolism; glyoxylate cycle; (S)-malate from isocitrate: step 2/2.</text>
</comment>
<comment type="similarity">
    <text evidence="10 12">Belongs to the malate synthase family. GlcB subfamily.</text>
</comment>
<dbReference type="Pfam" id="PF01274">
    <property type="entry name" value="MS_TIM-barrel"/>
    <property type="match status" value="1"/>
</dbReference>
<dbReference type="Pfam" id="PF20656">
    <property type="entry name" value="MS_N"/>
    <property type="match status" value="1"/>
</dbReference>
<feature type="active site" description="Proton acceptor" evidence="10">
    <location>
        <position position="340"/>
    </location>
</feature>
<feature type="domain" description="Malate synthase TIM barrel" evidence="13">
    <location>
        <begin position="337"/>
        <end position="577"/>
    </location>
</feature>
<evidence type="ECO:0000259" key="15">
    <source>
        <dbReference type="Pfam" id="PF20658"/>
    </source>
</evidence>
<dbReference type="NCBIfam" id="NF002825">
    <property type="entry name" value="PRK02999.1"/>
    <property type="match status" value="1"/>
</dbReference>
<reference evidence="17" key="1">
    <citation type="submission" date="2023-09" db="EMBL/GenBank/DDBJ databases">
        <title>Marinobacter sediminicola sp. nov. and Marinobacter maritimum sp. nov., isolated from marine sediment.</title>
        <authorList>
            <person name="An J."/>
        </authorList>
    </citation>
    <scope>NUCLEOTIDE SEQUENCE</scope>
    <source>
        <strain evidence="17">F60267</strain>
    </source>
</reference>
<feature type="binding site" evidence="10">
    <location>
        <position position="541"/>
    </location>
    <ligand>
        <name>acetyl-CoA</name>
        <dbReference type="ChEBI" id="CHEBI:57288"/>
    </ligand>
</feature>
<feature type="binding site" evidence="10">
    <location>
        <position position="340"/>
    </location>
    <ligand>
        <name>glyoxylate</name>
        <dbReference type="ChEBI" id="CHEBI:36655"/>
    </ligand>
</feature>
<dbReference type="InterPro" id="IPR046363">
    <property type="entry name" value="MS_N_TIM-barrel_dom"/>
</dbReference>
<keyword evidence="2 10" id="KW-0329">Glyoxylate bypass</keyword>
<dbReference type="Gene3D" id="3.20.20.360">
    <property type="entry name" value="Malate synthase, domain 3"/>
    <property type="match status" value="2"/>
</dbReference>
<comment type="caution">
    <text evidence="10">Lacks conserved residue(s) required for the propagation of feature annotation.</text>
</comment>
<dbReference type="Proteomes" id="UP001267407">
    <property type="component" value="Unassembled WGS sequence"/>
</dbReference>
<gene>
    <name evidence="10" type="primary">glcB</name>
    <name evidence="17" type="ORF">RKA07_06310</name>
</gene>
<evidence type="ECO:0000313" key="18">
    <source>
        <dbReference type="Proteomes" id="UP001267407"/>
    </source>
</evidence>
<evidence type="ECO:0000256" key="1">
    <source>
        <dbReference type="ARBA" id="ARBA00001946"/>
    </source>
</evidence>
<evidence type="ECO:0000256" key="4">
    <source>
        <dbReference type="ARBA" id="ARBA00022532"/>
    </source>
</evidence>
<sequence>MTDRVQLGGIQVAKNLYDFVTNEAIPGTGLDADKFWAEFDKIVNDLAPRNRELLAKRGAIQEKLNSWNSEHKGQKLDMAAYKSFLKEIGYLVEEPVDFRISTANVDPEVATMAGPQLVVPIMNARFALNAANARWGSLYDALYGTDAISEENGAEKGRGYNPVRGAKVIEFARNLLDSSAPLVAGSHKDAALYQIADGKLVVKLQNGEVTGLKDESGFVGYTGAADAPTGVLLVKNGMHFEIQIDASHPIGKDDGAHVKDVLMESALTTIMDCEDSVAAVDADDKTLAYSNWLGLMKGDLEETFEKGGERLTRKMNPDREYTAADGSQIKLKGRSLMFVRNVGHLMTNPAILLKDGSEVPEGLMDGILTSLIAIHDLKGNGKFQNTATGSVYIVKPKMHGPEEVAFTNEFFGRVEDALGLPRFTLKVGIMDEERRTTVNLKACIHAAKERAVFINTGFLDRTGDEMHTSMELGPFIRKGEMKQAAWIGAYEQWNVDVGLETGFRGVAQIGKGMWAMPDLMAAMLEQKIGHPKSGANTAWVPSPTAATLHATHYHQVSVADIQKELESRARASLDDILTVPVMEDPSKLTATDIQQELDNNAQGILGYVVRWIDSGVGCSKVPDINDIGLMEDRATLRISSQHLANWLYHGICTDAQVEETMKRMAQVVDKQNANDPSYRPMAPDFADSIAFQAAMDLVLKGREQPSGYTEPLLHAYRLKAKQKFGQ</sequence>
<comment type="cofactor">
    <cofactor evidence="1 10">
        <name>Mg(2+)</name>
        <dbReference type="ChEBI" id="CHEBI:18420"/>
    </cofactor>
</comment>
<dbReference type="PANTHER" id="PTHR42739">
    <property type="entry name" value="MALATE SYNTHASE G"/>
    <property type="match status" value="1"/>
</dbReference>
<dbReference type="RefSeq" id="WP_310965895.1">
    <property type="nucleotide sequence ID" value="NZ_JAVMBO010000007.1"/>
</dbReference>
<feature type="binding site" evidence="10">
    <location>
        <position position="313"/>
    </location>
    <ligand>
        <name>acetyl-CoA</name>
        <dbReference type="ChEBI" id="CHEBI:57288"/>
    </ligand>
</feature>
<keyword evidence="6 10" id="KW-0479">Metal-binding</keyword>
<evidence type="ECO:0000259" key="14">
    <source>
        <dbReference type="Pfam" id="PF20656"/>
    </source>
</evidence>
<feature type="binding site" evidence="10">
    <location>
        <position position="276"/>
    </location>
    <ligand>
        <name>acetyl-CoA</name>
        <dbReference type="ChEBI" id="CHEBI:57288"/>
    </ligand>
</feature>
<comment type="caution">
    <text evidence="17">The sequence shown here is derived from an EMBL/GenBank/DDBJ whole genome shotgun (WGS) entry which is preliminary data.</text>
</comment>
<evidence type="ECO:0000259" key="13">
    <source>
        <dbReference type="Pfam" id="PF01274"/>
    </source>
</evidence>
<keyword evidence="18" id="KW-1185">Reference proteome</keyword>
<feature type="domain" description="Malate synthase C-terminal" evidence="16">
    <location>
        <begin position="593"/>
        <end position="695"/>
    </location>
</feature>
<dbReference type="InterPro" id="IPR006253">
    <property type="entry name" value="Malate_synthG"/>
</dbReference>
<evidence type="ECO:0000256" key="5">
    <source>
        <dbReference type="ARBA" id="ARBA00022679"/>
    </source>
</evidence>
<feature type="active site" description="Proton donor" evidence="10">
    <location>
        <position position="632"/>
    </location>
</feature>
<keyword evidence="5 10" id="KW-0808">Transferase</keyword>
<evidence type="ECO:0000259" key="16">
    <source>
        <dbReference type="Pfam" id="PF20659"/>
    </source>
</evidence>
<comment type="subcellular location">
    <subcellularLocation>
        <location evidence="10 12">Cytoplasm</location>
    </subcellularLocation>
</comment>
<dbReference type="InterPro" id="IPR001465">
    <property type="entry name" value="Malate_synthase_TIM"/>
</dbReference>
<dbReference type="SUPFAM" id="SSF51645">
    <property type="entry name" value="Malate synthase G"/>
    <property type="match status" value="1"/>
</dbReference>
<evidence type="ECO:0000256" key="10">
    <source>
        <dbReference type="HAMAP-Rule" id="MF_00641"/>
    </source>
</evidence>
<dbReference type="PANTHER" id="PTHR42739:SF1">
    <property type="entry name" value="MALATE SYNTHASE G"/>
    <property type="match status" value="1"/>
</dbReference>
<comment type="catalytic activity">
    <reaction evidence="9 10 12">
        <text>glyoxylate + acetyl-CoA + H2O = (S)-malate + CoA + H(+)</text>
        <dbReference type="Rhea" id="RHEA:18181"/>
        <dbReference type="ChEBI" id="CHEBI:15377"/>
        <dbReference type="ChEBI" id="CHEBI:15378"/>
        <dbReference type="ChEBI" id="CHEBI:15589"/>
        <dbReference type="ChEBI" id="CHEBI:36655"/>
        <dbReference type="ChEBI" id="CHEBI:57287"/>
        <dbReference type="ChEBI" id="CHEBI:57288"/>
        <dbReference type="EC" id="2.3.3.9"/>
    </reaction>
</comment>
<feature type="modified residue" description="Cysteine sulfenic acid (-SOH)" evidence="10">
    <location>
        <position position="618"/>
    </location>
</feature>
<accession>A0ABU2HF80</accession>
<evidence type="ECO:0000256" key="7">
    <source>
        <dbReference type="ARBA" id="ARBA00022842"/>
    </source>
</evidence>
<evidence type="ECO:0000313" key="17">
    <source>
        <dbReference type="EMBL" id="MDS1309724.1"/>
    </source>
</evidence>
<proteinExistence type="inferred from homology"/>
<feature type="binding site" evidence="10">
    <location>
        <begin position="125"/>
        <end position="126"/>
    </location>
    <ligand>
        <name>acetyl-CoA</name>
        <dbReference type="ChEBI" id="CHEBI:57288"/>
    </ligand>
</feature>
<dbReference type="EC" id="2.3.3.9" evidence="10 11"/>
<feature type="binding site" evidence="10">
    <location>
        <position position="432"/>
    </location>
    <ligand>
        <name>glyoxylate</name>
        <dbReference type="ChEBI" id="CHEBI:36655"/>
    </ligand>
</feature>
<feature type="binding site" evidence="10">
    <location>
        <begin position="457"/>
        <end position="460"/>
    </location>
    <ligand>
        <name>glyoxylate</name>
        <dbReference type="ChEBI" id="CHEBI:36655"/>
    </ligand>
</feature>
<dbReference type="InterPro" id="IPR044856">
    <property type="entry name" value="Malate_synth_C_sf"/>
</dbReference>
<evidence type="ECO:0000256" key="8">
    <source>
        <dbReference type="ARBA" id="ARBA00023097"/>
    </source>
</evidence>
<dbReference type="Gene3D" id="1.20.1220.12">
    <property type="entry name" value="Malate synthase, domain III"/>
    <property type="match status" value="1"/>
</dbReference>
<keyword evidence="7 10" id="KW-0460">Magnesium</keyword>
<keyword evidence="4 10" id="KW-0816">Tricarboxylic acid cycle</keyword>
<keyword evidence="8 10" id="KW-0558">Oxidation</keyword>
<evidence type="ECO:0000256" key="6">
    <source>
        <dbReference type="ARBA" id="ARBA00022723"/>
    </source>
</evidence>
<evidence type="ECO:0000256" key="2">
    <source>
        <dbReference type="ARBA" id="ARBA00022435"/>
    </source>
</evidence>
<name>A0ABU2HF80_9GAMM</name>
<keyword evidence="17" id="KW-0012">Acyltransferase</keyword>
<feature type="binding site" evidence="10">
    <location>
        <position position="460"/>
    </location>
    <ligand>
        <name>Mg(2+)</name>
        <dbReference type="ChEBI" id="CHEBI:18420"/>
    </ligand>
</feature>
<protein>
    <recommendedName>
        <fullName evidence="10 11">Malate synthase G</fullName>
        <ecNumber evidence="10 11">2.3.3.9</ecNumber>
    </recommendedName>
</protein>
<evidence type="ECO:0000256" key="9">
    <source>
        <dbReference type="ARBA" id="ARBA00047918"/>
    </source>
</evidence>
<dbReference type="EMBL" id="JAVMBO010000007">
    <property type="protein sequence ID" value="MDS1309724.1"/>
    <property type="molecule type" value="Genomic_DNA"/>
</dbReference>
<dbReference type="Pfam" id="PF20658">
    <property type="entry name" value="MSG_insertion"/>
    <property type="match status" value="1"/>
</dbReference>
<dbReference type="InterPro" id="IPR048357">
    <property type="entry name" value="MSG_insertion"/>
</dbReference>
<evidence type="ECO:0000256" key="12">
    <source>
        <dbReference type="RuleBase" id="RU003572"/>
    </source>
</evidence>
<organism evidence="17 18">
    <name type="scientific">Marinobacter xiaoshiensis</name>
    <dbReference type="NCBI Taxonomy" id="3073652"/>
    <lineage>
        <taxon>Bacteria</taxon>
        <taxon>Pseudomonadati</taxon>
        <taxon>Pseudomonadota</taxon>
        <taxon>Gammaproteobacteria</taxon>
        <taxon>Pseudomonadales</taxon>
        <taxon>Marinobacteraceae</taxon>
        <taxon>Marinobacter</taxon>
    </lineage>
</organism>
<dbReference type="GO" id="GO:0004474">
    <property type="term" value="F:malate synthase activity"/>
    <property type="evidence" value="ECO:0007669"/>
    <property type="project" value="UniProtKB-EC"/>
</dbReference>